<accession>A0A2P5HTQ1</accession>
<evidence type="ECO:0000313" key="2">
    <source>
        <dbReference type="EMBL" id="POS73639.1"/>
    </source>
</evidence>
<dbReference type="Pfam" id="PF06985">
    <property type="entry name" value="HET"/>
    <property type="match status" value="1"/>
</dbReference>
<evidence type="ECO:0000259" key="1">
    <source>
        <dbReference type="Pfam" id="PF06985"/>
    </source>
</evidence>
<dbReference type="PANTHER" id="PTHR33112:SF16">
    <property type="entry name" value="HETEROKARYON INCOMPATIBILITY DOMAIN-CONTAINING PROTEIN"/>
    <property type="match status" value="1"/>
</dbReference>
<dbReference type="InParanoid" id="A0A2P5HTQ1"/>
<reference evidence="2" key="1">
    <citation type="submission" date="2017-09" db="EMBL/GenBank/DDBJ databases">
        <title>Polyketide synthases of a Diaporthe helianthi virulent isolate.</title>
        <authorList>
            <person name="Baroncelli R."/>
        </authorList>
    </citation>
    <scope>NUCLEOTIDE SEQUENCE [LARGE SCALE GENOMIC DNA]</scope>
    <source>
        <strain evidence="2">7/96</strain>
    </source>
</reference>
<sequence length="620" mass="70186">MKADYWLKIRHGREHRDYANFVSAKTELQVADRKKLLQEHIDVLSSTVTYRFSTSGANADWLPGNPFLGVIPAQGLHLLSGFCGLGRLVLTGISRPDRLPSNLHALALYPFGTSGVLGLHQPFIRGRPFELACGPELPYLWVDSLCILQDDAEDWRHEASEMGVIYGRSALTITTPNNSQCDQSFSTLNEEGRDDTLLPQLPWKHRRGEVIVTGSVTVRPRVVISSGDRFPLSIEKKDSTWITRGWTLQEWLLSPRVLHCGRERVWDCYETWHTESRLKWSESTASASALDDTENVRDPGLASHVFSRMTRLDPRIREGGLDTHWARLVEDFTSRTLSHEMDKMPAIAGLATMFMKHSHAKAPGAVYLAGLWHYKGINPFAGRTYPTSQIPLGLLWAPSPRKPMRSPAEYRAPSWSWAALDGPVQSFHARWPRIDEPDMVTAFKTVRLLEVQNATCVYDPPDSCSLVKTGWIIATGLMVRAYINTSPEAMRSQFGFPERFYDNFVVLGTHQSRKETYWKGIFDQSLETTGIHHVDGSLCLLHVATITHDLKNDQIDGIINHALVVERFGSFDGIDCFRRLGVAWYSWDRNEAKKCPIPEEAELGARNILEDWETCHVRLI</sequence>
<gene>
    <name evidence="2" type="ORF">DHEL01_v207964</name>
</gene>
<name>A0A2P5HTQ1_DIAHE</name>
<dbReference type="InterPro" id="IPR010730">
    <property type="entry name" value="HET"/>
</dbReference>
<dbReference type="AlphaFoldDB" id="A0A2P5HTQ1"/>
<evidence type="ECO:0000313" key="3">
    <source>
        <dbReference type="Proteomes" id="UP000094444"/>
    </source>
</evidence>
<dbReference type="OrthoDB" id="5125733at2759"/>
<protein>
    <recommendedName>
        <fullName evidence="1">Heterokaryon incompatibility domain-containing protein</fullName>
    </recommendedName>
</protein>
<feature type="domain" description="Heterokaryon incompatibility" evidence="1">
    <location>
        <begin position="138"/>
        <end position="250"/>
    </location>
</feature>
<dbReference type="PANTHER" id="PTHR33112">
    <property type="entry name" value="DOMAIN PROTEIN, PUTATIVE-RELATED"/>
    <property type="match status" value="1"/>
</dbReference>
<comment type="caution">
    <text evidence="2">The sequence shown here is derived from an EMBL/GenBank/DDBJ whole genome shotgun (WGS) entry which is preliminary data.</text>
</comment>
<organism evidence="2 3">
    <name type="scientific">Diaporthe helianthi</name>
    <dbReference type="NCBI Taxonomy" id="158607"/>
    <lineage>
        <taxon>Eukaryota</taxon>
        <taxon>Fungi</taxon>
        <taxon>Dikarya</taxon>
        <taxon>Ascomycota</taxon>
        <taxon>Pezizomycotina</taxon>
        <taxon>Sordariomycetes</taxon>
        <taxon>Sordariomycetidae</taxon>
        <taxon>Diaporthales</taxon>
        <taxon>Diaporthaceae</taxon>
        <taxon>Diaporthe</taxon>
    </lineage>
</organism>
<proteinExistence type="predicted"/>
<keyword evidence="3" id="KW-1185">Reference proteome</keyword>
<dbReference type="Proteomes" id="UP000094444">
    <property type="component" value="Unassembled WGS sequence"/>
</dbReference>
<dbReference type="EMBL" id="MAVT02000761">
    <property type="protein sequence ID" value="POS73639.1"/>
    <property type="molecule type" value="Genomic_DNA"/>
</dbReference>